<name>A0AAV8QC28_ENSVE</name>
<protein>
    <recommendedName>
        <fullName evidence="2">Reverse transcriptase/retrotransposon-derived protein RNase H-like domain-containing protein</fullName>
    </recommendedName>
</protein>
<evidence type="ECO:0000313" key="3">
    <source>
        <dbReference type="EMBL" id="KAJ8505717.1"/>
    </source>
</evidence>
<dbReference type="InterPro" id="IPR043128">
    <property type="entry name" value="Rev_trsase/Diguanyl_cyclase"/>
</dbReference>
<evidence type="ECO:0000259" key="2">
    <source>
        <dbReference type="Pfam" id="PF17919"/>
    </source>
</evidence>
<dbReference type="GO" id="GO:0003824">
    <property type="term" value="F:catalytic activity"/>
    <property type="evidence" value="ECO:0007669"/>
    <property type="project" value="UniProtKB-KW"/>
</dbReference>
<dbReference type="AlphaFoldDB" id="A0AAV8QC28"/>
<dbReference type="Pfam" id="PF17919">
    <property type="entry name" value="RT_RNaseH_2"/>
    <property type="match status" value="1"/>
</dbReference>
<dbReference type="PANTHER" id="PTHR37984:SF5">
    <property type="entry name" value="PROTEIN NYNRIN-LIKE"/>
    <property type="match status" value="1"/>
</dbReference>
<sequence length="176" mass="19903">MRLNPTKCTFRMTSRKFLGFIVHQRGIDANPDKITVILKMQPPRSIKEVQQLTGRLAALSRFISRVGDKSSTLFRVLKSAKDFRWTPKCEEAFRQLKSHIENLPQLASVKDGKPLGLYLATTDLAVSSVLVTLDKAGEKPIYYTSHVLAGPELRYSPIERIALALILASRKLRSYF</sequence>
<proteinExistence type="predicted"/>
<evidence type="ECO:0000256" key="1">
    <source>
        <dbReference type="ARBA" id="ARBA00023268"/>
    </source>
</evidence>
<gene>
    <name evidence="3" type="ORF">OPV22_006603</name>
</gene>
<keyword evidence="4" id="KW-1185">Reference proteome</keyword>
<dbReference type="EMBL" id="JAQQAF010000002">
    <property type="protein sequence ID" value="KAJ8505717.1"/>
    <property type="molecule type" value="Genomic_DNA"/>
</dbReference>
<organism evidence="3 4">
    <name type="scientific">Ensete ventricosum</name>
    <name type="common">Abyssinian banana</name>
    <name type="synonym">Musa ensete</name>
    <dbReference type="NCBI Taxonomy" id="4639"/>
    <lineage>
        <taxon>Eukaryota</taxon>
        <taxon>Viridiplantae</taxon>
        <taxon>Streptophyta</taxon>
        <taxon>Embryophyta</taxon>
        <taxon>Tracheophyta</taxon>
        <taxon>Spermatophyta</taxon>
        <taxon>Magnoliopsida</taxon>
        <taxon>Liliopsida</taxon>
        <taxon>Zingiberales</taxon>
        <taxon>Musaceae</taxon>
        <taxon>Ensete</taxon>
    </lineage>
</organism>
<dbReference type="InterPro" id="IPR043502">
    <property type="entry name" value="DNA/RNA_pol_sf"/>
</dbReference>
<dbReference type="SUPFAM" id="SSF56672">
    <property type="entry name" value="DNA/RNA polymerases"/>
    <property type="match status" value="1"/>
</dbReference>
<feature type="domain" description="Reverse transcriptase/retrotransposon-derived protein RNase H-like" evidence="2">
    <location>
        <begin position="85"/>
        <end position="176"/>
    </location>
</feature>
<accession>A0AAV8QC28</accession>
<reference evidence="3 4" key="1">
    <citation type="submission" date="2022-12" db="EMBL/GenBank/DDBJ databases">
        <title>Chromosome-scale assembly of the Ensete ventricosum genome.</title>
        <authorList>
            <person name="Dussert Y."/>
            <person name="Stocks J."/>
            <person name="Wendawek A."/>
            <person name="Woldeyes F."/>
            <person name="Nichols R.A."/>
            <person name="Borrell J.S."/>
        </authorList>
    </citation>
    <scope>NUCLEOTIDE SEQUENCE [LARGE SCALE GENOMIC DNA]</scope>
    <source>
        <strain evidence="4">cv. Maze</strain>
        <tissue evidence="3">Seeds</tissue>
    </source>
</reference>
<keyword evidence="1" id="KW-0511">Multifunctional enzyme</keyword>
<dbReference type="InterPro" id="IPR050951">
    <property type="entry name" value="Retrovirus_Pol_polyprotein"/>
</dbReference>
<dbReference type="Proteomes" id="UP001222027">
    <property type="component" value="Unassembled WGS sequence"/>
</dbReference>
<dbReference type="PANTHER" id="PTHR37984">
    <property type="entry name" value="PROTEIN CBG26694"/>
    <property type="match status" value="1"/>
</dbReference>
<dbReference type="InterPro" id="IPR041577">
    <property type="entry name" value="RT_RNaseH_2"/>
</dbReference>
<comment type="caution">
    <text evidence="3">The sequence shown here is derived from an EMBL/GenBank/DDBJ whole genome shotgun (WGS) entry which is preliminary data.</text>
</comment>
<evidence type="ECO:0000313" key="4">
    <source>
        <dbReference type="Proteomes" id="UP001222027"/>
    </source>
</evidence>
<dbReference type="Gene3D" id="3.30.70.270">
    <property type="match status" value="1"/>
</dbReference>